<evidence type="ECO:0000256" key="5">
    <source>
        <dbReference type="ARBA" id="ARBA00022692"/>
    </source>
</evidence>
<evidence type="ECO:0000256" key="6">
    <source>
        <dbReference type="ARBA" id="ARBA00022748"/>
    </source>
</evidence>
<feature type="transmembrane region" description="Helical" evidence="10">
    <location>
        <begin position="452"/>
        <end position="472"/>
    </location>
</feature>
<evidence type="ECO:0000256" key="7">
    <source>
        <dbReference type="ARBA" id="ARBA00022989"/>
    </source>
</evidence>
<keyword evidence="5 10" id="KW-0812">Transmembrane</keyword>
<accession>A0A4V6RF76</accession>
<keyword evidence="4" id="KW-0997">Cell inner membrane</keyword>
<evidence type="ECO:0000256" key="1">
    <source>
        <dbReference type="ARBA" id="ARBA00004429"/>
    </source>
</evidence>
<dbReference type="PRINTS" id="PR01410">
    <property type="entry name" value="CCBIOGENESIS"/>
</dbReference>
<feature type="transmembrane region" description="Helical" evidence="10">
    <location>
        <begin position="126"/>
        <end position="144"/>
    </location>
</feature>
<dbReference type="RefSeq" id="WP_135945904.1">
    <property type="nucleotide sequence ID" value="NZ_BMEI01000005.1"/>
</dbReference>
<dbReference type="InterPro" id="IPR002541">
    <property type="entry name" value="Cyt_c_assembly"/>
</dbReference>
<dbReference type="GO" id="GO:0005886">
    <property type="term" value="C:plasma membrane"/>
    <property type="evidence" value="ECO:0007669"/>
    <property type="project" value="UniProtKB-SubCell"/>
</dbReference>
<dbReference type="PANTHER" id="PTHR43653:SF1">
    <property type="entry name" value="CYTOCHROME C-TYPE BIOGENESIS PROTEIN CCMF"/>
    <property type="match status" value="1"/>
</dbReference>
<evidence type="ECO:0000259" key="12">
    <source>
        <dbReference type="Pfam" id="PF16327"/>
    </source>
</evidence>
<name>A0A4V6RF76_9PROT</name>
<comment type="caution">
    <text evidence="13">The sequence shown here is derived from an EMBL/GenBank/DDBJ whole genome shotgun (WGS) entry which is preliminary data.</text>
</comment>
<dbReference type="Pfam" id="PF01578">
    <property type="entry name" value="Cytochrom_C_asm"/>
    <property type="match status" value="1"/>
</dbReference>
<dbReference type="Proteomes" id="UP000305451">
    <property type="component" value="Unassembled WGS sequence"/>
</dbReference>
<sequence>MIAELGRFLIALALAASFAQLVFAWKGASRGGSGGFAEAGRLAVVAVVVSAGTAFALLIVAFLQSDFSIAYVAGHSHIDKPLLYKVAAAWGGHEGSMLLWCLMLGLFGLAISRVGPADPALRLRAVSVQAILQLLFFSFLAFASNPFDRLLPAPVQGADLNPILQDPALAVHPPLLYVGYVGLSSAFAIAAAGLIEKTPGRALGAALRPFALAAWTALTAGIALGAWWAYYELGWGGWWFWDPVENASFMPWLLGAALIHSAIATEKRGAFPGWTVFLALLAFILSTLGAFLVRSGVLTSVHAFALDPERGVWILGMLASAAVGGFALFALRAGSLGEGEGFEPTSREAFIGANNLLLAASAGVVLVGTVYPLILDMSGGAAVSVGPPYFNATATPLMIAALVLLPLAPFLPWANGGARAGLAQMRAALLLLPVAIGGGVLIWMGAPVLAVIGGALGLWVLGGAAMDAVGALPAARTRALKFAVAGRALAHAGVGFIALGAAADASRPPELTRALVPGESLTHAGHTVTLEDVHRADGQNYLADRATLRLERGGILQPERRYYPAADQNTREVAIRTRLSGDFYAAIGEPRLQPDGRVGYEIRLAFHPMIWALGLGAFMIVLGGGCALYARAAGRVVQRRRVAGETAARGANS</sequence>
<protein>
    <submittedName>
        <fullName evidence="13">Heme lyase CcmF/NrfE family subunit</fullName>
    </submittedName>
</protein>
<comment type="similarity">
    <text evidence="2">Belongs to the CcmF/CycK/Ccl1/NrfE/CcsA family.</text>
</comment>
<feature type="transmembrane region" description="Helical" evidence="10">
    <location>
        <begin position="97"/>
        <end position="114"/>
    </location>
</feature>
<dbReference type="GO" id="GO:0017004">
    <property type="term" value="P:cytochrome complex assembly"/>
    <property type="evidence" value="ECO:0007669"/>
    <property type="project" value="UniProtKB-KW"/>
</dbReference>
<feature type="transmembrane region" description="Helical" evidence="10">
    <location>
        <begin position="352"/>
        <end position="374"/>
    </location>
</feature>
<dbReference type="PANTHER" id="PTHR43653">
    <property type="entry name" value="CYTOCHROME C ASSEMBLY PROTEIN-RELATED"/>
    <property type="match status" value="1"/>
</dbReference>
<feature type="domain" description="Cytochrome c-type biogenesis protein CcmF C-terminal" evidence="12">
    <location>
        <begin position="315"/>
        <end position="630"/>
    </location>
</feature>
<feature type="transmembrane region" description="Helical" evidence="10">
    <location>
        <begin position="207"/>
        <end position="229"/>
    </location>
</feature>
<evidence type="ECO:0000313" key="14">
    <source>
        <dbReference type="Proteomes" id="UP000305451"/>
    </source>
</evidence>
<proteinExistence type="inferred from homology"/>
<dbReference type="GO" id="GO:0015232">
    <property type="term" value="F:heme transmembrane transporter activity"/>
    <property type="evidence" value="ECO:0007669"/>
    <property type="project" value="InterPro"/>
</dbReference>
<evidence type="ECO:0000256" key="8">
    <source>
        <dbReference type="ARBA" id="ARBA00023136"/>
    </source>
</evidence>
<dbReference type="NCBIfam" id="NF007691">
    <property type="entry name" value="PRK10369.1"/>
    <property type="match status" value="1"/>
</dbReference>
<keyword evidence="8 10" id="KW-0472">Membrane</keyword>
<evidence type="ECO:0000256" key="10">
    <source>
        <dbReference type="SAM" id="Phobius"/>
    </source>
</evidence>
<feature type="transmembrane region" description="Helical" evidence="10">
    <location>
        <begin position="427"/>
        <end position="446"/>
    </location>
</feature>
<dbReference type="PRINTS" id="PR01411">
    <property type="entry name" value="CCMFBIOGNSIS"/>
</dbReference>
<keyword evidence="6" id="KW-0201">Cytochrome c-type biogenesis</keyword>
<keyword evidence="14" id="KW-1185">Reference proteome</keyword>
<evidence type="ECO:0000256" key="3">
    <source>
        <dbReference type="ARBA" id="ARBA00022475"/>
    </source>
</evidence>
<dbReference type="GO" id="GO:0020037">
    <property type="term" value="F:heme binding"/>
    <property type="evidence" value="ECO:0007669"/>
    <property type="project" value="InterPro"/>
</dbReference>
<feature type="transmembrane region" description="Helical" evidence="10">
    <location>
        <begin position="175"/>
        <end position="195"/>
    </location>
</feature>
<evidence type="ECO:0000256" key="9">
    <source>
        <dbReference type="ARBA" id="ARBA00037230"/>
    </source>
</evidence>
<comment type="subcellular location">
    <subcellularLocation>
        <location evidence="1">Cell inner membrane</location>
        <topology evidence="1">Multi-pass membrane protein</topology>
    </subcellularLocation>
</comment>
<organism evidence="13 14">
    <name type="scientific">Marinicauda pacifica</name>
    <dbReference type="NCBI Taxonomy" id="1133559"/>
    <lineage>
        <taxon>Bacteria</taxon>
        <taxon>Pseudomonadati</taxon>
        <taxon>Pseudomonadota</taxon>
        <taxon>Alphaproteobacteria</taxon>
        <taxon>Maricaulales</taxon>
        <taxon>Maricaulaceae</taxon>
        <taxon>Marinicauda</taxon>
    </lineage>
</organism>
<feature type="transmembrane region" description="Helical" evidence="10">
    <location>
        <begin position="272"/>
        <end position="292"/>
    </location>
</feature>
<feature type="transmembrane region" description="Helical" evidence="10">
    <location>
        <begin position="484"/>
        <end position="503"/>
    </location>
</feature>
<keyword evidence="13" id="KW-0456">Lyase</keyword>
<feature type="domain" description="Cytochrome c assembly protein" evidence="11">
    <location>
        <begin position="90"/>
        <end position="295"/>
    </location>
</feature>
<dbReference type="GO" id="GO:0016829">
    <property type="term" value="F:lyase activity"/>
    <property type="evidence" value="ECO:0007669"/>
    <property type="project" value="UniProtKB-KW"/>
</dbReference>
<evidence type="ECO:0000313" key="13">
    <source>
        <dbReference type="EMBL" id="TGY91729.1"/>
    </source>
</evidence>
<feature type="transmembrane region" description="Helical" evidence="10">
    <location>
        <begin position="312"/>
        <end position="331"/>
    </location>
</feature>
<evidence type="ECO:0000256" key="4">
    <source>
        <dbReference type="ARBA" id="ARBA00022519"/>
    </source>
</evidence>
<dbReference type="InterPro" id="IPR003567">
    <property type="entry name" value="Cyt_c_biogenesis"/>
</dbReference>
<evidence type="ECO:0000259" key="11">
    <source>
        <dbReference type="Pfam" id="PF01578"/>
    </source>
</evidence>
<feature type="transmembrane region" description="Helical" evidence="10">
    <location>
        <begin position="394"/>
        <end position="415"/>
    </location>
</feature>
<evidence type="ECO:0000256" key="2">
    <source>
        <dbReference type="ARBA" id="ARBA00009186"/>
    </source>
</evidence>
<dbReference type="AlphaFoldDB" id="A0A4V6RF76"/>
<feature type="transmembrane region" description="Helical" evidence="10">
    <location>
        <begin position="249"/>
        <end position="265"/>
    </location>
</feature>
<dbReference type="EMBL" id="SRXV01000005">
    <property type="protein sequence ID" value="TGY91729.1"/>
    <property type="molecule type" value="Genomic_DNA"/>
</dbReference>
<gene>
    <name evidence="13" type="ORF">E5162_14035</name>
</gene>
<feature type="transmembrane region" description="Helical" evidence="10">
    <location>
        <begin position="609"/>
        <end position="630"/>
    </location>
</feature>
<comment type="function">
    <text evidence="9">Required for the biogenesis of c-type cytochromes. Possible subunit of a heme lyase.</text>
</comment>
<dbReference type="OrthoDB" id="9761451at2"/>
<dbReference type="Pfam" id="PF16327">
    <property type="entry name" value="CcmF_C"/>
    <property type="match status" value="1"/>
</dbReference>
<keyword evidence="7 10" id="KW-1133">Transmembrane helix</keyword>
<reference evidence="13 14" key="1">
    <citation type="journal article" date="2013" name="Int. J. Syst. Evol. Microbiol.">
        <title>Marinicauda pacifica gen. nov., sp. nov., a prosthecate alphaproteobacterium of the family Hyphomonadaceae isolated from deep seawater.</title>
        <authorList>
            <person name="Zhang X.Y."/>
            <person name="Li G.W."/>
            <person name="Wang C.S."/>
            <person name="Zhang Y.J."/>
            <person name="Xu X.W."/>
            <person name="Li H."/>
            <person name="Liu A."/>
            <person name="Liu C."/>
            <person name="Xie B.B."/>
            <person name="Qin Q.L."/>
            <person name="Xu Z."/>
            <person name="Chen X.L."/>
            <person name="Zhou B.C."/>
            <person name="Zhang Y.Z."/>
        </authorList>
    </citation>
    <scope>NUCLEOTIDE SEQUENCE [LARGE SCALE GENOMIC DNA]</scope>
    <source>
        <strain evidence="13 14">P-1 km-3</strain>
    </source>
</reference>
<dbReference type="InterPro" id="IPR003568">
    <property type="entry name" value="Cyt_c_biogenesis_CcmF"/>
</dbReference>
<dbReference type="InterPro" id="IPR032523">
    <property type="entry name" value="CcmF_C"/>
</dbReference>
<feature type="transmembrane region" description="Helical" evidence="10">
    <location>
        <begin position="40"/>
        <end position="63"/>
    </location>
</feature>
<keyword evidence="3" id="KW-1003">Cell membrane</keyword>